<dbReference type="GO" id="GO:0016787">
    <property type="term" value="F:hydrolase activity"/>
    <property type="evidence" value="ECO:0007669"/>
    <property type="project" value="UniProtKB-UniRule"/>
</dbReference>
<dbReference type="AlphaFoldDB" id="A0A2I1K3V2"/>
<gene>
    <name evidence="4" type="ORF">CYJ57_02485</name>
</gene>
<evidence type="ECO:0000259" key="3">
    <source>
        <dbReference type="Pfam" id="PF12850"/>
    </source>
</evidence>
<dbReference type="EC" id="3.1.4.-" evidence="2"/>
<keyword evidence="2" id="KW-0479">Metal-binding</keyword>
<dbReference type="NCBIfam" id="TIGR00040">
    <property type="entry name" value="yfcE"/>
    <property type="match status" value="1"/>
</dbReference>
<name>A0A2I1K3V2_9LACT</name>
<dbReference type="Gene3D" id="3.60.21.10">
    <property type="match status" value="1"/>
</dbReference>
<dbReference type="Proteomes" id="UP000234384">
    <property type="component" value="Unassembled WGS sequence"/>
</dbReference>
<comment type="caution">
    <text evidence="4">The sequence shown here is derived from an EMBL/GenBank/DDBJ whole genome shotgun (WGS) entry which is preliminary data.</text>
</comment>
<dbReference type="EMBL" id="PKHE01000004">
    <property type="protein sequence ID" value="PKY90319.1"/>
    <property type="molecule type" value="Genomic_DNA"/>
</dbReference>
<dbReference type="RefSeq" id="WP_101953940.1">
    <property type="nucleotide sequence ID" value="NZ_PKHE01000004.1"/>
</dbReference>
<dbReference type="Pfam" id="PF12850">
    <property type="entry name" value="Metallophos_2"/>
    <property type="match status" value="1"/>
</dbReference>
<evidence type="ECO:0000256" key="2">
    <source>
        <dbReference type="RuleBase" id="RU362039"/>
    </source>
</evidence>
<evidence type="ECO:0000256" key="1">
    <source>
        <dbReference type="ARBA" id="ARBA00008950"/>
    </source>
</evidence>
<dbReference type="InterPro" id="IPR024654">
    <property type="entry name" value="Calcineurin-like_PHP_lpxH"/>
</dbReference>
<sequence>MKLLVLSDNHGQYDYVKSLIAKYRPNVDYIIHCGDSEFRPDDPIWQSVDVVVKGNMDFYPDYPDQEVLETPYGKLFITHGHLYQVNWSDEGLRHCANQVGASIVLHGHTHCLRVTRYSDCTLINPGSVSRSRGAYPDSTYALITLNESGVIVDYYSLKHEKIKELSQQFEWNEGE</sequence>
<comment type="similarity">
    <text evidence="1 2">Belongs to the metallophosphoesterase superfamily. YfcE family.</text>
</comment>
<accession>A0A2I1K3V2</accession>
<proteinExistence type="inferred from homology"/>
<dbReference type="SUPFAM" id="SSF56300">
    <property type="entry name" value="Metallo-dependent phosphatases"/>
    <property type="match status" value="1"/>
</dbReference>
<evidence type="ECO:0000313" key="4">
    <source>
        <dbReference type="EMBL" id="PKY90319.1"/>
    </source>
</evidence>
<dbReference type="OrthoDB" id="9800565at2"/>
<dbReference type="InterPro" id="IPR000979">
    <property type="entry name" value="Phosphodiesterase_MJ0936/Vps29"/>
</dbReference>
<comment type="cofactor">
    <cofactor evidence="2">
        <name>a divalent metal cation</name>
        <dbReference type="ChEBI" id="CHEBI:60240"/>
    </cofactor>
</comment>
<reference evidence="4 5" key="1">
    <citation type="submission" date="2017-12" db="EMBL/GenBank/DDBJ databases">
        <title>Phylogenetic diversity of female urinary microbiome.</title>
        <authorList>
            <person name="Thomas-White K."/>
            <person name="Wolfe A.J."/>
        </authorList>
    </citation>
    <scope>NUCLEOTIDE SEQUENCE [LARGE SCALE GENOMIC DNA]</scope>
    <source>
        <strain evidence="4 5">UMB0898</strain>
    </source>
</reference>
<dbReference type="InterPro" id="IPR029052">
    <property type="entry name" value="Metallo-depent_PP-like"/>
</dbReference>
<evidence type="ECO:0000313" key="5">
    <source>
        <dbReference type="Proteomes" id="UP000234384"/>
    </source>
</evidence>
<dbReference type="GO" id="GO:0046872">
    <property type="term" value="F:metal ion binding"/>
    <property type="evidence" value="ECO:0007669"/>
    <property type="project" value="UniProtKB-KW"/>
</dbReference>
<feature type="domain" description="Calcineurin-like phosphoesterase" evidence="3">
    <location>
        <begin position="1"/>
        <end position="147"/>
    </location>
</feature>
<organism evidence="4 5">
    <name type="scientific">Falseniella ignava</name>
    <dbReference type="NCBI Taxonomy" id="137730"/>
    <lineage>
        <taxon>Bacteria</taxon>
        <taxon>Bacillati</taxon>
        <taxon>Bacillota</taxon>
        <taxon>Bacilli</taxon>
        <taxon>Lactobacillales</taxon>
        <taxon>Aerococcaceae</taxon>
        <taxon>Falseniella</taxon>
    </lineage>
</organism>
<protein>
    <recommendedName>
        <fullName evidence="2">Phosphoesterase</fullName>
        <ecNumber evidence="2">3.1.4.-</ecNumber>
    </recommendedName>
</protein>
<dbReference type="PANTHER" id="PTHR11124">
    <property type="entry name" value="VACUOLAR SORTING PROTEIN VPS29"/>
    <property type="match status" value="1"/>
</dbReference>